<dbReference type="InterPro" id="IPR029063">
    <property type="entry name" value="SAM-dependent_MTases_sf"/>
</dbReference>
<feature type="domain" description="PKMT C-terminal winged helix" evidence="3">
    <location>
        <begin position="427"/>
        <end position="522"/>
    </location>
</feature>
<evidence type="ECO:0000259" key="2">
    <source>
        <dbReference type="Pfam" id="PF13649"/>
    </source>
</evidence>
<dbReference type="Pfam" id="PF13649">
    <property type="entry name" value="Methyltransf_25"/>
    <property type="match status" value="1"/>
</dbReference>
<dbReference type="GO" id="GO:0032259">
    <property type="term" value="P:methylation"/>
    <property type="evidence" value="ECO:0007669"/>
    <property type="project" value="UniProtKB-KW"/>
</dbReference>
<name>L7CAX1_RHOBT</name>
<dbReference type="InterPro" id="IPR050723">
    <property type="entry name" value="CFA/CMAS"/>
</dbReference>
<feature type="domain" description="Methyltransferase" evidence="2">
    <location>
        <begin position="46"/>
        <end position="143"/>
    </location>
</feature>
<evidence type="ECO:0000259" key="3">
    <source>
        <dbReference type="Pfam" id="PF21782"/>
    </source>
</evidence>
<dbReference type="EC" id="2.1.1.8" evidence="4"/>
<dbReference type="Pfam" id="PF10119">
    <property type="entry name" value="MethyTransf_Reg"/>
    <property type="match status" value="1"/>
</dbReference>
<keyword evidence="4" id="KW-0808">Transferase</keyword>
<dbReference type="Pfam" id="PF21782">
    <property type="entry name" value="WHD_PKMT"/>
    <property type="match status" value="1"/>
</dbReference>
<accession>L7CAX1</accession>
<dbReference type="Proteomes" id="UP000010959">
    <property type="component" value="Unassembled WGS sequence"/>
</dbReference>
<evidence type="ECO:0000259" key="1">
    <source>
        <dbReference type="Pfam" id="PF10119"/>
    </source>
</evidence>
<feature type="domain" description="Methyltransferase regulatory" evidence="1">
    <location>
        <begin position="215"/>
        <end position="298"/>
    </location>
</feature>
<gene>
    <name evidence="4" type="ORF">RBSWK_05854</name>
</gene>
<dbReference type="EMBL" id="AMWG01000163">
    <property type="protein sequence ID" value="ELP30256.1"/>
    <property type="molecule type" value="Genomic_DNA"/>
</dbReference>
<keyword evidence="4" id="KW-0489">Methyltransferase</keyword>
<dbReference type="InterPro" id="IPR048976">
    <property type="entry name" value="WHD_PKMT"/>
</dbReference>
<evidence type="ECO:0000313" key="4">
    <source>
        <dbReference type="EMBL" id="ELP30256.1"/>
    </source>
</evidence>
<dbReference type="PATRIC" id="fig|993516.3.peg.6275"/>
<proteinExistence type="predicted"/>
<evidence type="ECO:0000313" key="5">
    <source>
        <dbReference type="Proteomes" id="UP000010959"/>
    </source>
</evidence>
<dbReference type="CDD" id="cd02440">
    <property type="entry name" value="AdoMet_MTases"/>
    <property type="match status" value="1"/>
</dbReference>
<organism evidence="4 5">
    <name type="scientific">Rhodopirellula baltica SWK14</name>
    <dbReference type="NCBI Taxonomy" id="993516"/>
    <lineage>
        <taxon>Bacteria</taxon>
        <taxon>Pseudomonadati</taxon>
        <taxon>Planctomycetota</taxon>
        <taxon>Planctomycetia</taxon>
        <taxon>Pirellulales</taxon>
        <taxon>Pirellulaceae</taxon>
        <taxon>Rhodopirellula</taxon>
    </lineage>
</organism>
<dbReference type="InterPro" id="IPR018773">
    <property type="entry name" value="MeTrfase_reg_dom_prd"/>
</dbReference>
<protein>
    <submittedName>
        <fullName evidence="4">Methyltransferase type 12</fullName>
        <ecNumber evidence="4">2.1.1.8</ecNumber>
    </submittedName>
</protein>
<reference evidence="4 5" key="1">
    <citation type="journal article" date="2013" name="Mar. Genomics">
        <title>Expression of sulfatases in Rhodopirellula baltica and the diversity of sulfatases in the genus Rhodopirellula.</title>
        <authorList>
            <person name="Wegner C.E."/>
            <person name="Richter-Heitmann T."/>
            <person name="Klindworth A."/>
            <person name="Klockow C."/>
            <person name="Richter M."/>
            <person name="Achstetter T."/>
            <person name="Glockner F.O."/>
            <person name="Harder J."/>
        </authorList>
    </citation>
    <scope>NUCLEOTIDE SEQUENCE [LARGE SCALE GENOMIC DNA]</scope>
    <source>
        <strain evidence="4 5">SWK14</strain>
    </source>
</reference>
<dbReference type="PANTHER" id="PTHR43667:SF2">
    <property type="entry name" value="FATTY ACID C-METHYL TRANSFERASE"/>
    <property type="match status" value="1"/>
</dbReference>
<comment type="caution">
    <text evidence="4">The sequence shown here is derived from an EMBL/GenBank/DDBJ whole genome shotgun (WGS) entry which is preliminary data.</text>
</comment>
<dbReference type="PANTHER" id="PTHR43667">
    <property type="entry name" value="CYCLOPROPANE-FATTY-ACYL-PHOSPHOLIPID SYNTHASE"/>
    <property type="match status" value="1"/>
</dbReference>
<dbReference type="AlphaFoldDB" id="L7CAX1"/>
<sequence length="530" mass="59827">MASNSSTSYDEVPYRSYPFPQAHPERMATIARLFGMSPVDIENCRVLEIGCASGGNLLPMAARLPGSQFLGIDLSNRQVEDGQREIQAVGLENIELRHQDLLDFDCNGESFDYVICHGVYSWIPDSAQKRILEICQACLSSDGVAYVSYNTYPGWHMRGMIRELMEYRSRNLVGHEDRVRQARSLLHFLAESVSKDKNPYGMLLEQEAKQLQNKDDYYLLHEHLEEFNEPVYFHQFAQRASEFGLQYLGEADYGSMSLQNFPTDVAKMLSSLAGDLIEMEQYMDFTRNRMFRQTLLCHQARKLERSISLQNVAEMSIATQARMEGKKNSEPSGGPVVFKTEKAATRTSDPIVRAALQCISDAWPKFVSFQEAYSVARSAVEDGPVIVGHSHETPEAMNLAKNILRCFETGLLELSVCPPKVECSPSEKPITNSLIRHRARVGSEVTNLRHQSIRINDLEQQVLQRLNGVSTLDQIQEEVHRWVVSNGLTVRRNGAVVTDESEVQTAAFNAVAEAMQKICQFCLVAEKEDH</sequence>
<dbReference type="GO" id="GO:0046539">
    <property type="term" value="F:histamine N-methyltransferase activity"/>
    <property type="evidence" value="ECO:0007669"/>
    <property type="project" value="UniProtKB-EC"/>
</dbReference>
<dbReference type="Gene3D" id="3.40.50.150">
    <property type="entry name" value="Vaccinia Virus protein VP39"/>
    <property type="match status" value="1"/>
</dbReference>
<dbReference type="InterPro" id="IPR041698">
    <property type="entry name" value="Methyltransf_25"/>
</dbReference>
<dbReference type="SUPFAM" id="SSF53335">
    <property type="entry name" value="S-adenosyl-L-methionine-dependent methyltransferases"/>
    <property type="match status" value="1"/>
</dbReference>